<proteinExistence type="predicted"/>
<reference evidence="1 2" key="1">
    <citation type="submission" date="2013-01" db="EMBL/GenBank/DDBJ databases">
        <authorList>
            <person name="Harkins D.M."/>
            <person name="Durkin A.S."/>
            <person name="Brinkac L.M."/>
            <person name="Haft D.H."/>
            <person name="Selengut J.D."/>
            <person name="Sanka R."/>
            <person name="DePew J."/>
            <person name="Purushe J."/>
            <person name="Galloway R.L."/>
            <person name="Vinetz J.M."/>
            <person name="Sutton G.G."/>
            <person name="Nierman W.C."/>
            <person name="Fouts D.E."/>
        </authorList>
    </citation>
    <scope>NUCLEOTIDE SEQUENCE [LARGE SCALE GENOMIC DNA]</scope>
    <source>
        <strain evidence="1 2">79601</strain>
    </source>
</reference>
<evidence type="ECO:0000313" key="1">
    <source>
        <dbReference type="EMBL" id="EMJ94535.1"/>
    </source>
</evidence>
<protein>
    <submittedName>
        <fullName evidence="1">Toxin-antitoxin system, toxin component, Fic family</fullName>
    </submittedName>
</protein>
<dbReference type="AlphaFoldDB" id="M6D7L9"/>
<sequence length="48" mass="5304">MTYVFLGLNGYKIEVAEEEVVSIMLRVAGGSLNEKALSVWLKDSSISR</sequence>
<evidence type="ECO:0000313" key="2">
    <source>
        <dbReference type="Proteomes" id="UP000011988"/>
    </source>
</evidence>
<comment type="caution">
    <text evidence="1">The sequence shown here is derived from an EMBL/GenBank/DDBJ whole genome shotgun (WGS) entry which is preliminary data.</text>
</comment>
<dbReference type="PATRIC" id="fig|1218565.3.peg.2412"/>
<dbReference type="Proteomes" id="UP000011988">
    <property type="component" value="Unassembled WGS sequence"/>
</dbReference>
<dbReference type="Gene3D" id="1.10.1790.50">
    <property type="match status" value="1"/>
</dbReference>
<dbReference type="EMBL" id="ANIK01000049">
    <property type="protein sequence ID" value="EMJ94535.1"/>
    <property type="molecule type" value="Genomic_DNA"/>
</dbReference>
<organism evidence="1 2">
    <name type="scientific">Leptospira alstonii serovar Sichuan str. 79601</name>
    <dbReference type="NCBI Taxonomy" id="1218565"/>
    <lineage>
        <taxon>Bacteria</taxon>
        <taxon>Pseudomonadati</taxon>
        <taxon>Spirochaetota</taxon>
        <taxon>Spirochaetia</taxon>
        <taxon>Leptospirales</taxon>
        <taxon>Leptospiraceae</taxon>
        <taxon>Leptospira</taxon>
    </lineage>
</organism>
<name>M6D7L9_9LEPT</name>
<gene>
    <name evidence="1" type="ORF">LEP1GSC194_1421</name>
</gene>
<accession>M6D7L9</accession>